<dbReference type="GO" id="GO:0006508">
    <property type="term" value="P:proteolysis"/>
    <property type="evidence" value="ECO:0007669"/>
    <property type="project" value="UniProtKB-KW"/>
</dbReference>
<accession>A0A7W8ENV2</accession>
<evidence type="ECO:0000313" key="2">
    <source>
        <dbReference type="EMBL" id="MBB5089953.1"/>
    </source>
</evidence>
<dbReference type="RefSeq" id="WP_151158562.1">
    <property type="nucleotide sequence ID" value="NZ_JACHIL010000001.1"/>
</dbReference>
<feature type="signal peptide" evidence="1">
    <location>
        <begin position="1"/>
        <end position="23"/>
    </location>
</feature>
<evidence type="ECO:0000313" key="3">
    <source>
        <dbReference type="Proteomes" id="UP000531231"/>
    </source>
</evidence>
<dbReference type="Pfam" id="PF06037">
    <property type="entry name" value="DUF922"/>
    <property type="match status" value="1"/>
</dbReference>
<dbReference type="EMBL" id="JACHIL010000001">
    <property type="protein sequence ID" value="MBB5089953.1"/>
    <property type="molecule type" value="Genomic_DNA"/>
</dbReference>
<feature type="chain" id="PRO_5030535424" evidence="1">
    <location>
        <begin position="24"/>
        <end position="199"/>
    </location>
</feature>
<sequence length="199" mass="22186">MSVKSIFFTLLATGTIWAGSAQAEWQAIEKVETYTVSGTTGPELYASIGQKGPQISKNRRTIAHTNFTLLWSRKYKTDDGNCTLVSAKPKLTITYTLPKPAQKLPPETAALWATFYAGIEKHEHIHGDYIKEMVQKIETATVGMSVANDPKCTKFKTELNKVLSELFQEQRQRGRDFDRSDMAQGGNIHQLILGLVNGH</sequence>
<keyword evidence="3" id="KW-1185">Reference proteome</keyword>
<comment type="caution">
    <text evidence="2">The sequence shown here is derived from an EMBL/GenBank/DDBJ whole genome shotgun (WGS) entry which is preliminary data.</text>
</comment>
<dbReference type="InterPro" id="IPR010321">
    <property type="entry name" value="DUF922"/>
</dbReference>
<dbReference type="PIRSF" id="PIRSF010521">
    <property type="entry name" value="DUF922_bac"/>
    <property type="match status" value="1"/>
</dbReference>
<dbReference type="Proteomes" id="UP000531231">
    <property type="component" value="Unassembled WGS sequence"/>
</dbReference>
<evidence type="ECO:0000256" key="1">
    <source>
        <dbReference type="SAM" id="SignalP"/>
    </source>
</evidence>
<proteinExistence type="predicted"/>
<keyword evidence="2" id="KW-0378">Hydrolase</keyword>
<keyword evidence="1" id="KW-0732">Signal</keyword>
<keyword evidence="2" id="KW-0645">Protease</keyword>
<protein>
    <submittedName>
        <fullName evidence="2">Putative secreted Zn-dependent protease</fullName>
    </submittedName>
</protein>
<organism evidence="2 3">
    <name type="scientific">Pseudochrobactrum saccharolyticum</name>
    <dbReference type="NCBI Taxonomy" id="354352"/>
    <lineage>
        <taxon>Bacteria</taxon>
        <taxon>Pseudomonadati</taxon>
        <taxon>Pseudomonadota</taxon>
        <taxon>Alphaproteobacteria</taxon>
        <taxon>Hyphomicrobiales</taxon>
        <taxon>Brucellaceae</taxon>
        <taxon>Pseudochrobactrum</taxon>
    </lineage>
</organism>
<reference evidence="2 3" key="1">
    <citation type="submission" date="2020-08" db="EMBL/GenBank/DDBJ databases">
        <title>Genomic Encyclopedia of Type Strains, Phase IV (KMG-IV): sequencing the most valuable type-strain genomes for metagenomic binning, comparative biology and taxonomic classification.</title>
        <authorList>
            <person name="Goeker M."/>
        </authorList>
    </citation>
    <scope>NUCLEOTIDE SEQUENCE [LARGE SCALE GENOMIC DNA]</scope>
    <source>
        <strain evidence="2 3">DSM 25620</strain>
    </source>
</reference>
<dbReference type="AlphaFoldDB" id="A0A7W8ENV2"/>
<dbReference type="GO" id="GO:0008233">
    <property type="term" value="F:peptidase activity"/>
    <property type="evidence" value="ECO:0007669"/>
    <property type="project" value="UniProtKB-KW"/>
</dbReference>
<gene>
    <name evidence="2" type="ORF">HNQ68_000465</name>
</gene>
<name>A0A7W8ENV2_9HYPH</name>